<sequence>MDAGQIMMMPTAVTNVSASAVAVTDPVGKQAVSVGLFREMLGQNLLGLLGVGDQCGQGQPQKSETLFGATDSVAVLTKQLIEKEAPLTDLDPTVVNQLAAYAQLAVIQASIPTQQQQQTASITTVEGNELPAIGDVSAVRLNTQLTGDDLAGGLPMVAVAAQSEQAIVQNLTSQLSVSADTTSAQQTTVQDVLQTAQELNVMQNEAQQAVVGRFETVATAKVAATLPPVASSSKLQMATTGVADKPVQQQNISLNAEPEKLVQRNQVSAEQIAQQTTEAQPAAQEVAGAVKTTAAVVPQPVRFAQHPDVMAAAAGSEGQKNTASDQQEQGSQLLAKTPKELVIQGEQIKPELVENAGTTFRLPEPQTVAMHTGQSQVVATDGTTTELVKSVPQELIGRQVTDRLASHEIKQGNDQISLKLSPENLGNLQLNMRMDDNRLKLEIVAENRTVRDALLQQADELKETLARQNIKVDSFNVTTGGNGHQSQQQSMDWRQMTQEQRQYQPHYASVRAKGGAVEGVETTMKYFVPQYQSTLDVRF</sequence>
<organism evidence="2 3">
    <name type="scientific">Trichlorobacter thiogenes</name>
    <dbReference type="NCBI Taxonomy" id="115783"/>
    <lineage>
        <taxon>Bacteria</taxon>
        <taxon>Pseudomonadati</taxon>
        <taxon>Thermodesulfobacteriota</taxon>
        <taxon>Desulfuromonadia</taxon>
        <taxon>Geobacterales</taxon>
        <taxon>Geobacteraceae</taxon>
        <taxon>Trichlorobacter</taxon>
    </lineage>
</organism>
<dbReference type="Gene3D" id="3.30.750.140">
    <property type="match status" value="1"/>
</dbReference>
<dbReference type="InterPro" id="IPR021136">
    <property type="entry name" value="Flagellar_hook_control-like_C"/>
</dbReference>
<name>A0A1T4JU34_9BACT</name>
<dbReference type="CDD" id="cd17470">
    <property type="entry name" value="T3SS_Flik_C"/>
    <property type="match status" value="1"/>
</dbReference>
<dbReference type="STRING" id="115783.SAMN02745119_00058"/>
<reference evidence="3" key="1">
    <citation type="submission" date="2017-02" db="EMBL/GenBank/DDBJ databases">
        <authorList>
            <person name="Varghese N."/>
            <person name="Submissions S."/>
        </authorList>
    </citation>
    <scope>NUCLEOTIDE SEQUENCE [LARGE SCALE GENOMIC DNA]</scope>
    <source>
        <strain evidence="3">ATCC BAA-34</strain>
    </source>
</reference>
<evidence type="ECO:0000259" key="1">
    <source>
        <dbReference type="Pfam" id="PF02120"/>
    </source>
</evidence>
<dbReference type="PANTHER" id="PTHR37533:SF2">
    <property type="entry name" value="FLAGELLAR HOOK-LENGTH CONTROL PROTEIN"/>
    <property type="match status" value="1"/>
</dbReference>
<feature type="domain" description="Flagellar hook-length control protein-like C-terminal" evidence="1">
    <location>
        <begin position="407"/>
        <end position="485"/>
    </location>
</feature>
<keyword evidence="3" id="KW-1185">Reference proteome</keyword>
<accession>A0A1T4JU34</accession>
<dbReference type="PANTHER" id="PTHR37533">
    <property type="entry name" value="FLAGELLAR HOOK-LENGTH CONTROL PROTEIN"/>
    <property type="match status" value="1"/>
</dbReference>
<dbReference type="InterPro" id="IPR038610">
    <property type="entry name" value="FliK-like_C_sf"/>
</dbReference>
<protein>
    <submittedName>
        <fullName evidence="2">Hook-length control protein FliK</fullName>
    </submittedName>
</protein>
<dbReference type="OrthoDB" id="5432473at2"/>
<dbReference type="Proteomes" id="UP000190102">
    <property type="component" value="Unassembled WGS sequence"/>
</dbReference>
<evidence type="ECO:0000313" key="3">
    <source>
        <dbReference type="Proteomes" id="UP000190102"/>
    </source>
</evidence>
<evidence type="ECO:0000313" key="2">
    <source>
        <dbReference type="EMBL" id="SJZ33567.1"/>
    </source>
</evidence>
<gene>
    <name evidence="2" type="ORF">SAMN02745119_00058</name>
</gene>
<dbReference type="Pfam" id="PF02120">
    <property type="entry name" value="Flg_hook"/>
    <property type="match status" value="1"/>
</dbReference>
<dbReference type="RefSeq" id="WP_078788382.1">
    <property type="nucleotide sequence ID" value="NZ_FUWR01000001.1"/>
</dbReference>
<proteinExistence type="predicted"/>
<dbReference type="EMBL" id="FUWR01000001">
    <property type="protein sequence ID" value="SJZ33567.1"/>
    <property type="molecule type" value="Genomic_DNA"/>
</dbReference>
<dbReference type="AlphaFoldDB" id="A0A1T4JU34"/>
<dbReference type="InterPro" id="IPR052563">
    <property type="entry name" value="FliK"/>
</dbReference>